<evidence type="ECO:0000313" key="3">
    <source>
        <dbReference type="RefSeq" id="XP_018014198.1"/>
    </source>
</evidence>
<dbReference type="RefSeq" id="XP_018014198.1">
    <property type="nucleotide sequence ID" value="XM_018158709.1"/>
</dbReference>
<dbReference type="KEGG" id="hazt:108671213"/>
<feature type="region of interest" description="Disordered" evidence="1">
    <location>
        <begin position="36"/>
        <end position="61"/>
    </location>
</feature>
<reference evidence="3" key="1">
    <citation type="submission" date="2025-08" db="UniProtKB">
        <authorList>
            <consortium name="RefSeq"/>
        </authorList>
    </citation>
    <scope>IDENTIFICATION</scope>
    <source>
        <tissue evidence="3">Whole organism</tissue>
    </source>
</reference>
<proteinExistence type="predicted"/>
<name>A0A8B7NKL5_HYAAZ</name>
<keyword evidence="2" id="KW-1185">Reference proteome</keyword>
<sequence>MCIRDSVPCLHDASPACTTRPLPARSVPCLYVACGSSRSGEGNEETSKKAYTSQRPLSPGADAPKLVRQIVSLSHSHSALPLPPASLSHSHSALPLPPPAFLSHSHSALPLPPPAFLSHSHSALPLPPASLSHSHSALPLPPPAFLSHSHSALPLPPASLSHSHSALPLPPSRPSMTGWAAVETKHDWVGSSRDQA</sequence>
<evidence type="ECO:0000256" key="1">
    <source>
        <dbReference type="SAM" id="MobiDB-lite"/>
    </source>
</evidence>
<gene>
    <name evidence="3" type="primary">LOC108671213</name>
</gene>
<accession>A0A8B7NKL5</accession>
<organism evidence="2 3">
    <name type="scientific">Hyalella azteca</name>
    <name type="common">Amphipod</name>
    <dbReference type="NCBI Taxonomy" id="294128"/>
    <lineage>
        <taxon>Eukaryota</taxon>
        <taxon>Metazoa</taxon>
        <taxon>Ecdysozoa</taxon>
        <taxon>Arthropoda</taxon>
        <taxon>Crustacea</taxon>
        <taxon>Multicrustacea</taxon>
        <taxon>Malacostraca</taxon>
        <taxon>Eumalacostraca</taxon>
        <taxon>Peracarida</taxon>
        <taxon>Amphipoda</taxon>
        <taxon>Senticaudata</taxon>
        <taxon>Talitrida</taxon>
        <taxon>Talitroidea</taxon>
        <taxon>Hyalellidae</taxon>
        <taxon>Hyalella</taxon>
    </lineage>
</organism>
<dbReference type="Proteomes" id="UP000694843">
    <property type="component" value="Unplaced"/>
</dbReference>
<dbReference type="GeneID" id="108671213"/>
<dbReference type="AlphaFoldDB" id="A0A8B7NKL5"/>
<protein>
    <submittedName>
        <fullName evidence="3">Proline-rich protein 21</fullName>
    </submittedName>
</protein>
<evidence type="ECO:0000313" key="2">
    <source>
        <dbReference type="Proteomes" id="UP000694843"/>
    </source>
</evidence>